<feature type="transmembrane region" description="Helical" evidence="8">
    <location>
        <begin position="366"/>
        <end position="385"/>
    </location>
</feature>
<dbReference type="Pfam" id="PF03062">
    <property type="entry name" value="MBOAT"/>
    <property type="match status" value="1"/>
</dbReference>
<accession>J4H3K0</accession>
<proteinExistence type="predicted"/>
<keyword evidence="3 8" id="KW-0812">Transmembrane</keyword>
<comment type="subcellular location">
    <subcellularLocation>
        <location evidence="1">Membrane</location>
        <topology evidence="1">Multi-pass membrane protein</topology>
    </subcellularLocation>
</comment>
<dbReference type="HOGENOM" id="CLU_011340_5_1_1"/>
<dbReference type="AlphaFoldDB" id="J4H3K0"/>
<dbReference type="STRING" id="599839.J4H3K0"/>
<dbReference type="EMBL" id="HE797112">
    <property type="protein sequence ID" value="CCM03379.1"/>
    <property type="molecule type" value="Genomic_DNA"/>
</dbReference>
<evidence type="ECO:0000256" key="2">
    <source>
        <dbReference type="ARBA" id="ARBA00022679"/>
    </source>
</evidence>
<keyword evidence="5 8" id="KW-0472">Membrane</keyword>
<dbReference type="GeneID" id="24098290"/>
<dbReference type="PANTHER" id="PTHR13906:SF4">
    <property type="entry name" value="LYSOPHOSPHOLIPID ACYLTRANSFERASE 6"/>
    <property type="match status" value="1"/>
</dbReference>
<dbReference type="GO" id="GO:0016020">
    <property type="term" value="C:membrane"/>
    <property type="evidence" value="ECO:0007669"/>
    <property type="project" value="UniProtKB-SubCell"/>
</dbReference>
<dbReference type="GO" id="GO:0046474">
    <property type="term" value="P:glycerophospholipid biosynthetic process"/>
    <property type="evidence" value="ECO:0007669"/>
    <property type="project" value="TreeGrafter"/>
</dbReference>
<sequence length="540" mass="60361">MDALFISLASLAGASVDQVKLISCLLISYPLGSIFVRIPVSRPNLRHLFSISVTSFYLLGILNIPFAYFQLLGDILATYFIAGNVKSPRMPWIVFGVIMGHLTLNHIIRAMNNLSYETFEITGPQMVLTMKLTTFAWNVLDGRRPAKDLDKWQTEKRVTTYPSLIGFLGYSLYFPGFLVGPSFEYAAYDTLVNGSLFQSLEQETENAGRFRKTLVPKGRKRVAYSKMLIGLAFLGSYVTFAGSFNLGVTIEDWFVQRSLLYRIAYLQLCGFFERTKYYAIWILTEGACILTGLGFTGFNASGGSRWEGAANVDVLKIEFPPNFKVLLDSWNMKTNVWLRECIYKRVTPAGKKPGFRSSMLTFTTSAFWHGIAGGYYLTFFFAGFVQTVQRLCRRHLRPLVLPASYVSDRHAPQPPQTPLKRIYDGLGIVATVLILNYAAAPFMLLTVRNSFMAWSRLGWYGHWAIVAALAFFYGGGAKWLKNTQAARAEGAKISEENLSISQGAENGTVADDQGKSLVLPPYDDATTGLEDARMGRRVTD</sequence>
<keyword evidence="10" id="KW-1185">Reference proteome</keyword>
<dbReference type="OrthoDB" id="286734at2759"/>
<dbReference type="GO" id="GO:0005783">
    <property type="term" value="C:endoplasmic reticulum"/>
    <property type="evidence" value="ECO:0007669"/>
    <property type="project" value="TreeGrafter"/>
</dbReference>
<dbReference type="GO" id="GO:0030258">
    <property type="term" value="P:lipid modification"/>
    <property type="evidence" value="ECO:0007669"/>
    <property type="project" value="TreeGrafter"/>
</dbReference>
<feature type="region of interest" description="Disordered" evidence="7">
    <location>
        <begin position="502"/>
        <end position="540"/>
    </location>
</feature>
<evidence type="ECO:0000313" key="9">
    <source>
        <dbReference type="EMBL" id="CCM03379.1"/>
    </source>
</evidence>
<feature type="transmembrane region" description="Helical" evidence="8">
    <location>
        <begin position="279"/>
        <end position="298"/>
    </location>
</feature>
<dbReference type="InParanoid" id="J4H3K0"/>
<evidence type="ECO:0008006" key="11">
    <source>
        <dbReference type="Google" id="ProtNLM"/>
    </source>
</evidence>
<evidence type="ECO:0000256" key="6">
    <source>
        <dbReference type="ARBA" id="ARBA00023315"/>
    </source>
</evidence>
<evidence type="ECO:0000256" key="4">
    <source>
        <dbReference type="ARBA" id="ARBA00022989"/>
    </source>
</evidence>
<evidence type="ECO:0000256" key="3">
    <source>
        <dbReference type="ARBA" id="ARBA00022692"/>
    </source>
</evidence>
<dbReference type="GO" id="GO:0047184">
    <property type="term" value="F:1-acylglycerophosphocholine O-acyltransferase activity"/>
    <property type="evidence" value="ECO:0007669"/>
    <property type="project" value="TreeGrafter"/>
</dbReference>
<reference evidence="9 10" key="1">
    <citation type="journal article" date="2012" name="Appl. Environ. Microbiol.">
        <title>Short-read sequencing for genomic analysis of the brown rot fungus Fibroporia radiculosa.</title>
        <authorList>
            <person name="Tang J.D."/>
            <person name="Perkins A.D."/>
            <person name="Sonstegard T.S."/>
            <person name="Schroeder S.G."/>
            <person name="Burgess S.C."/>
            <person name="Diehl S.V."/>
        </authorList>
    </citation>
    <scope>NUCLEOTIDE SEQUENCE [LARGE SCALE GENOMIC DNA]</scope>
    <source>
        <strain evidence="9 10">TFFH 294</strain>
    </source>
</reference>
<keyword evidence="6" id="KW-0012">Acyltransferase</keyword>
<feature type="transmembrane region" description="Helical" evidence="8">
    <location>
        <begin position="89"/>
        <end position="108"/>
    </location>
</feature>
<keyword evidence="2" id="KW-0808">Transferase</keyword>
<feature type="transmembrane region" description="Helical" evidence="8">
    <location>
        <begin position="20"/>
        <end position="36"/>
    </location>
</feature>
<feature type="compositionally biased region" description="Basic and acidic residues" evidence="7">
    <location>
        <begin position="530"/>
        <end position="540"/>
    </location>
</feature>
<evidence type="ECO:0000256" key="5">
    <source>
        <dbReference type="ARBA" id="ARBA00023136"/>
    </source>
</evidence>
<dbReference type="Proteomes" id="UP000006352">
    <property type="component" value="Unassembled WGS sequence"/>
</dbReference>
<feature type="transmembrane region" description="Helical" evidence="8">
    <location>
        <begin position="227"/>
        <end position="248"/>
    </location>
</feature>
<evidence type="ECO:0000256" key="1">
    <source>
        <dbReference type="ARBA" id="ARBA00004141"/>
    </source>
</evidence>
<feature type="transmembrane region" description="Helical" evidence="8">
    <location>
        <begin position="459"/>
        <end position="480"/>
    </location>
</feature>
<feature type="transmembrane region" description="Helical" evidence="8">
    <location>
        <begin position="426"/>
        <end position="447"/>
    </location>
</feature>
<evidence type="ECO:0000256" key="7">
    <source>
        <dbReference type="SAM" id="MobiDB-lite"/>
    </source>
</evidence>
<feature type="transmembrane region" description="Helical" evidence="8">
    <location>
        <begin position="48"/>
        <end position="69"/>
    </location>
</feature>
<dbReference type="PANTHER" id="PTHR13906">
    <property type="entry name" value="PORCUPINE"/>
    <property type="match status" value="1"/>
</dbReference>
<name>J4H3K0_9APHY</name>
<evidence type="ECO:0000256" key="8">
    <source>
        <dbReference type="SAM" id="Phobius"/>
    </source>
</evidence>
<gene>
    <name evidence="9" type="ORF">FIBRA_05509</name>
</gene>
<dbReference type="GO" id="GO:0003841">
    <property type="term" value="F:1-acylglycerol-3-phosphate O-acyltransferase activity"/>
    <property type="evidence" value="ECO:0007669"/>
    <property type="project" value="TreeGrafter"/>
</dbReference>
<protein>
    <recommendedName>
        <fullName evidence="11">MBOAT-domain-containing protein</fullName>
    </recommendedName>
</protein>
<evidence type="ECO:0000313" key="10">
    <source>
        <dbReference type="Proteomes" id="UP000006352"/>
    </source>
</evidence>
<organism evidence="9 10">
    <name type="scientific">Fibroporia radiculosa</name>
    <dbReference type="NCBI Taxonomy" id="599839"/>
    <lineage>
        <taxon>Eukaryota</taxon>
        <taxon>Fungi</taxon>
        <taxon>Dikarya</taxon>
        <taxon>Basidiomycota</taxon>
        <taxon>Agaricomycotina</taxon>
        <taxon>Agaricomycetes</taxon>
        <taxon>Polyporales</taxon>
        <taxon>Fibroporiaceae</taxon>
        <taxon>Fibroporia</taxon>
    </lineage>
</organism>
<dbReference type="RefSeq" id="XP_012182662.1">
    <property type="nucleotide sequence ID" value="XM_012327272.1"/>
</dbReference>
<dbReference type="FunCoup" id="J4H3K0">
    <property type="interactions" value="160"/>
</dbReference>
<dbReference type="InterPro" id="IPR049941">
    <property type="entry name" value="LPLAT_7/PORCN-like"/>
</dbReference>
<keyword evidence="4 8" id="KW-1133">Transmembrane helix</keyword>
<dbReference type="InterPro" id="IPR004299">
    <property type="entry name" value="MBOAT_fam"/>
</dbReference>